<protein>
    <submittedName>
        <fullName evidence="2">Uncharacterized protein</fullName>
    </submittedName>
</protein>
<dbReference type="EMBL" id="DUZY01000004">
    <property type="protein sequence ID" value="DAD37083.1"/>
    <property type="molecule type" value="Genomic_DNA"/>
</dbReference>
<accession>A0A822YY01</accession>
<evidence type="ECO:0000313" key="2">
    <source>
        <dbReference type="EMBL" id="DAD37083.1"/>
    </source>
</evidence>
<reference evidence="2 3" key="1">
    <citation type="journal article" date="2020" name="Mol. Biol. Evol.">
        <title>Distinct Expression and Methylation Patterns for Genes with Different Fates following a Single Whole-Genome Duplication in Flowering Plants.</title>
        <authorList>
            <person name="Shi T."/>
            <person name="Rahmani R.S."/>
            <person name="Gugger P.F."/>
            <person name="Wang M."/>
            <person name="Li H."/>
            <person name="Zhang Y."/>
            <person name="Li Z."/>
            <person name="Wang Q."/>
            <person name="Van de Peer Y."/>
            <person name="Marchal K."/>
            <person name="Chen J."/>
        </authorList>
    </citation>
    <scope>NUCLEOTIDE SEQUENCE [LARGE SCALE GENOMIC DNA]</scope>
    <source>
        <tissue evidence="2">Leaf</tissue>
    </source>
</reference>
<feature type="transmembrane region" description="Helical" evidence="1">
    <location>
        <begin position="31"/>
        <end position="55"/>
    </location>
</feature>
<gene>
    <name evidence="2" type="ORF">HUJ06_007724</name>
</gene>
<proteinExistence type="predicted"/>
<dbReference type="Proteomes" id="UP000607653">
    <property type="component" value="Unassembled WGS sequence"/>
</dbReference>
<organism evidence="2 3">
    <name type="scientific">Nelumbo nucifera</name>
    <name type="common">Sacred lotus</name>
    <dbReference type="NCBI Taxonomy" id="4432"/>
    <lineage>
        <taxon>Eukaryota</taxon>
        <taxon>Viridiplantae</taxon>
        <taxon>Streptophyta</taxon>
        <taxon>Embryophyta</taxon>
        <taxon>Tracheophyta</taxon>
        <taxon>Spermatophyta</taxon>
        <taxon>Magnoliopsida</taxon>
        <taxon>Proteales</taxon>
        <taxon>Nelumbonaceae</taxon>
        <taxon>Nelumbo</taxon>
    </lineage>
</organism>
<name>A0A822YY01_NELNU</name>
<sequence length="108" mass="12199">MSAVMNGVVVDGQRNNGYQTFRSWWLSKEDAYLVLVSIGIFITGFWVVMEFIGVISKIEYLLQLNGLDYLGSLENKLWLEGREAHGLGAFTLSPVILEIESCSILMRH</sequence>
<keyword evidence="1" id="KW-0472">Membrane</keyword>
<evidence type="ECO:0000256" key="1">
    <source>
        <dbReference type="SAM" id="Phobius"/>
    </source>
</evidence>
<evidence type="ECO:0000313" key="3">
    <source>
        <dbReference type="Proteomes" id="UP000607653"/>
    </source>
</evidence>
<keyword evidence="3" id="KW-1185">Reference proteome</keyword>
<dbReference type="AlphaFoldDB" id="A0A822YY01"/>
<keyword evidence="1" id="KW-1133">Transmembrane helix</keyword>
<comment type="caution">
    <text evidence="2">The sequence shown here is derived from an EMBL/GenBank/DDBJ whole genome shotgun (WGS) entry which is preliminary data.</text>
</comment>
<keyword evidence="1" id="KW-0812">Transmembrane</keyword>